<evidence type="ECO:0000256" key="12">
    <source>
        <dbReference type="ARBA" id="ARBA00023288"/>
    </source>
</evidence>
<evidence type="ECO:0000256" key="5">
    <source>
        <dbReference type="ARBA" id="ARBA00022490"/>
    </source>
</evidence>
<evidence type="ECO:0000256" key="15">
    <source>
        <dbReference type="PIRSR" id="PIRSR634016-3"/>
    </source>
</evidence>
<keyword evidence="9 17" id="KW-0378">Hydrolase</keyword>
<feature type="binding site" evidence="15">
    <location>
        <position position="327"/>
    </location>
    <ligand>
        <name>Zn(2+)</name>
        <dbReference type="ChEBI" id="CHEBI:29105"/>
        <note>catalytic</note>
    </ligand>
</feature>
<evidence type="ECO:0000256" key="8">
    <source>
        <dbReference type="ARBA" id="ARBA00022723"/>
    </source>
</evidence>
<dbReference type="FunFam" id="2.60.40.1730:FF:000002">
    <property type="entry name" value="Aminopeptidase"/>
    <property type="match status" value="1"/>
</dbReference>
<evidence type="ECO:0000259" key="18">
    <source>
        <dbReference type="Pfam" id="PF01433"/>
    </source>
</evidence>
<dbReference type="FunFam" id="1.10.390.10:FF:000001">
    <property type="entry name" value="Aminopeptidase"/>
    <property type="match status" value="1"/>
</dbReference>
<gene>
    <name evidence="21" type="primary">Npepps</name>
    <name evidence="21" type="ORF">CM83_78337</name>
</gene>
<reference evidence="21" key="2">
    <citation type="submission" date="2014-07" db="EMBL/GenBank/DDBJ databases">
        <authorList>
            <person name="Hull J."/>
        </authorList>
    </citation>
    <scope>NUCLEOTIDE SEQUENCE</scope>
</reference>
<comment type="catalytic activity">
    <reaction evidence="13">
        <text>Release of an N-terminal amino acid, preferentially alanine, from a wide range of peptides, amides and arylamides.</text>
        <dbReference type="EC" id="3.4.11.14"/>
    </reaction>
</comment>
<dbReference type="GO" id="GO:0098552">
    <property type="term" value="C:side of membrane"/>
    <property type="evidence" value="ECO:0007669"/>
    <property type="project" value="UniProtKB-KW"/>
</dbReference>
<keyword evidence="4 17" id="KW-0031">Aminopeptidase</keyword>
<evidence type="ECO:0000256" key="7">
    <source>
        <dbReference type="ARBA" id="ARBA00022670"/>
    </source>
</evidence>
<keyword evidence="8 15" id="KW-0479">Metal-binding</keyword>
<keyword evidence="10 15" id="KW-0862">Zinc</keyword>
<dbReference type="GO" id="GO:0006508">
    <property type="term" value="P:proteolysis"/>
    <property type="evidence" value="ECO:0007669"/>
    <property type="project" value="UniProtKB-KW"/>
</dbReference>
<dbReference type="Gene3D" id="2.60.40.1910">
    <property type="match status" value="1"/>
</dbReference>
<dbReference type="Pfam" id="PF11838">
    <property type="entry name" value="ERAP1_C"/>
    <property type="match status" value="1"/>
</dbReference>
<keyword evidence="11 17" id="KW-0482">Metalloprotease</keyword>
<evidence type="ECO:0000256" key="1">
    <source>
        <dbReference type="ARBA" id="ARBA00004496"/>
    </source>
</evidence>
<dbReference type="EMBL" id="GBHO01033946">
    <property type="protein sequence ID" value="JAG09658.1"/>
    <property type="molecule type" value="Transcribed_RNA"/>
</dbReference>
<keyword evidence="6" id="KW-0325">Glycoprotein</keyword>
<evidence type="ECO:0000256" key="4">
    <source>
        <dbReference type="ARBA" id="ARBA00022438"/>
    </source>
</evidence>
<feature type="domain" description="Peptidase M1 membrane alanine aminopeptidase" evidence="18">
    <location>
        <begin position="232"/>
        <end position="449"/>
    </location>
</feature>
<dbReference type="Gene3D" id="2.60.40.1730">
    <property type="entry name" value="tricorn interacting facor f3 domain"/>
    <property type="match status" value="1"/>
</dbReference>
<evidence type="ECO:0000256" key="17">
    <source>
        <dbReference type="RuleBase" id="RU364040"/>
    </source>
</evidence>
<evidence type="ECO:0000256" key="13">
    <source>
        <dbReference type="ARBA" id="ARBA00052895"/>
    </source>
</evidence>
<name>A0A0A9WT54_LYGHE</name>
<dbReference type="EC" id="3.4.11.-" evidence="17"/>
<proteinExistence type="inferred from homology"/>
<protein>
    <recommendedName>
        <fullName evidence="17">Aminopeptidase</fullName>
        <ecNumber evidence="17">3.4.11.-</ecNumber>
    </recommendedName>
</protein>
<sequence>MSSQKDFQRLPKNIVPSLYKIFVKPDLISSTFEGTETITISINTPTKLIVLNTLDLDIKSSNLMLSNGKVLKPSDTTISKADETITLDFGSDLATGEAFLSFEFSGVLNDSLKGLYRSRTSTSGPTKYAAVTQFAPTDARRCFPCWDEPAIKAVFEMTLSAPLDAVALSNMPCISEEVEGDRKICKFAPSPVMSTYLVAIVVGEYDYVEGRSDDGVLVRVYTPTGVKEQGEFALFVSTKILPYYKDYFRIAYPLPKLDVIAVADLAYGAMENWGLVTFKQSCILVDPANTSASSKQLIAGVIGHEFAHQWFGNIVTMEWWTDLWLNEGFASFVENLCVDHLFPEYNIWTQFVSNTLITALELDCLNSSHPIEVPVNHPSEINEIFDVISYRKGASILRMLHNYIGDDDFRRGLNVYLTRHQYKNTCTEDLWTALEEASNKPVGPVMSTWTKQKGFPLITVSSSKQEGSSRSLCVSQEKFIADPESKPDGSEWLIPLSFSTQGKEKEVVHVEVLSKKSAQITIPHVSSGAWVKLNVGTTGMYRVMYPQDLLEQFVPAMVDKTLPPLDRLGLLDDLLALVKAGKASSVQLLQIISQLRGEEDLTVWRVIANCLDKLDVVVANTDFAHELKKFGCFVFKPIMEKIGWDAKPSESHMDTLLRSLVITRLGLYGDEETREVARKRFSSHVAKQNVIPADLRIPTYRSVVSSGNVDTFNTFIQLFRETTLQEERDRITSELGFFSDREILSKVMEFAMSDEVRAQDKLFVMLSVSRTSIGRELVWDFFKSHWEQILKIYEGGFLLPRLVKGSLENFASESKAVEIENFFKSVDFSMRSIHQATESIRLNAAWLNRDGDQIKTFLVNFKYV</sequence>
<dbReference type="GO" id="GO:0005886">
    <property type="term" value="C:plasma membrane"/>
    <property type="evidence" value="ECO:0007669"/>
    <property type="project" value="UniProtKB-SubCell"/>
</dbReference>
<dbReference type="FunFam" id="2.60.40.1910:FF:000002">
    <property type="entry name" value="Aminopeptidase"/>
    <property type="match status" value="1"/>
</dbReference>
<dbReference type="GO" id="GO:0016285">
    <property type="term" value="F:alanyl aminopeptidase activity"/>
    <property type="evidence" value="ECO:0007669"/>
    <property type="project" value="UniProtKB-EC"/>
</dbReference>
<dbReference type="InterPro" id="IPR045357">
    <property type="entry name" value="Aminopeptidase_N-like_N"/>
</dbReference>
<dbReference type="AlphaFoldDB" id="A0A0A9WT54"/>
<dbReference type="InterPro" id="IPR042097">
    <property type="entry name" value="Aminopeptidase_N-like_N_sf"/>
</dbReference>
<dbReference type="PANTHER" id="PTHR11533">
    <property type="entry name" value="PROTEASE M1 ZINC METALLOPROTEASE"/>
    <property type="match status" value="1"/>
</dbReference>
<evidence type="ECO:0000256" key="9">
    <source>
        <dbReference type="ARBA" id="ARBA00022801"/>
    </source>
</evidence>
<dbReference type="FunFam" id="1.25.50.20:FF:000002">
    <property type="entry name" value="Aminopeptidase"/>
    <property type="match status" value="1"/>
</dbReference>
<dbReference type="SUPFAM" id="SSF55486">
    <property type="entry name" value="Metalloproteases ('zincins'), catalytic domain"/>
    <property type="match status" value="1"/>
</dbReference>
<dbReference type="CDD" id="cd09601">
    <property type="entry name" value="M1_APN-Q_like"/>
    <property type="match status" value="1"/>
</dbReference>
<dbReference type="GO" id="GO:0008270">
    <property type="term" value="F:zinc ion binding"/>
    <property type="evidence" value="ECO:0007669"/>
    <property type="project" value="UniProtKB-UniRule"/>
</dbReference>
<dbReference type="PRINTS" id="PR00756">
    <property type="entry name" value="ALADIPTASE"/>
</dbReference>
<evidence type="ECO:0000256" key="2">
    <source>
        <dbReference type="ARBA" id="ARBA00004609"/>
    </source>
</evidence>
<feature type="binding site" evidence="15">
    <location>
        <position position="308"/>
    </location>
    <ligand>
        <name>Zn(2+)</name>
        <dbReference type="ChEBI" id="CHEBI:29105"/>
        <note>catalytic</note>
    </ligand>
</feature>
<keyword evidence="7 17" id="KW-0645">Protease</keyword>
<keyword evidence="5" id="KW-0963">Cytoplasm</keyword>
<evidence type="ECO:0000256" key="14">
    <source>
        <dbReference type="PIRSR" id="PIRSR634016-1"/>
    </source>
</evidence>
<dbReference type="GO" id="GO:0043171">
    <property type="term" value="P:peptide catabolic process"/>
    <property type="evidence" value="ECO:0007669"/>
    <property type="project" value="TreeGrafter"/>
</dbReference>
<feature type="active site" description="Proton acceptor" evidence="14">
    <location>
        <position position="305"/>
    </location>
</feature>
<evidence type="ECO:0000259" key="19">
    <source>
        <dbReference type="Pfam" id="PF11838"/>
    </source>
</evidence>
<dbReference type="PANTHER" id="PTHR11533:SF174">
    <property type="entry name" value="PUROMYCIN-SENSITIVE AMINOPEPTIDASE-RELATED"/>
    <property type="match status" value="1"/>
</dbReference>
<evidence type="ECO:0000259" key="20">
    <source>
        <dbReference type="Pfam" id="PF17900"/>
    </source>
</evidence>
<dbReference type="InterPro" id="IPR001930">
    <property type="entry name" value="Peptidase_M1"/>
</dbReference>
<dbReference type="GO" id="GO:0005615">
    <property type="term" value="C:extracellular space"/>
    <property type="evidence" value="ECO:0007669"/>
    <property type="project" value="TreeGrafter"/>
</dbReference>
<comment type="subcellular location">
    <subcellularLocation>
        <location evidence="2">Cell membrane</location>
        <topology evidence="2">Lipid-anchor</topology>
        <topology evidence="2">GPI-anchor</topology>
    </subcellularLocation>
    <subcellularLocation>
        <location evidence="1">Cytoplasm</location>
    </subcellularLocation>
</comment>
<accession>A0A0A9WT54</accession>
<dbReference type="GO" id="GO:0042277">
    <property type="term" value="F:peptide binding"/>
    <property type="evidence" value="ECO:0007669"/>
    <property type="project" value="TreeGrafter"/>
</dbReference>
<comment type="cofactor">
    <cofactor evidence="15 17">
        <name>Zn(2+)</name>
        <dbReference type="ChEBI" id="CHEBI:29105"/>
    </cofactor>
    <text evidence="15 17">Binds 1 zinc ion per subunit.</text>
</comment>
<dbReference type="GO" id="GO:0005737">
    <property type="term" value="C:cytoplasm"/>
    <property type="evidence" value="ECO:0007669"/>
    <property type="project" value="UniProtKB-SubCell"/>
</dbReference>
<evidence type="ECO:0000256" key="6">
    <source>
        <dbReference type="ARBA" id="ARBA00022622"/>
    </source>
</evidence>
<comment type="similarity">
    <text evidence="3 17">Belongs to the peptidase M1 family.</text>
</comment>
<dbReference type="MEROPS" id="M01.010"/>
<feature type="domain" description="ERAP1-like C-terminal" evidence="19">
    <location>
        <begin position="530"/>
        <end position="841"/>
    </location>
</feature>
<dbReference type="InterPro" id="IPR027268">
    <property type="entry name" value="Peptidase_M4/M1_CTD_sf"/>
</dbReference>
<keyword evidence="6" id="KW-0336">GPI-anchor</keyword>
<organism evidence="21">
    <name type="scientific">Lygus hesperus</name>
    <name type="common">Western plant bug</name>
    <dbReference type="NCBI Taxonomy" id="30085"/>
    <lineage>
        <taxon>Eukaryota</taxon>
        <taxon>Metazoa</taxon>
        <taxon>Ecdysozoa</taxon>
        <taxon>Arthropoda</taxon>
        <taxon>Hexapoda</taxon>
        <taxon>Insecta</taxon>
        <taxon>Pterygota</taxon>
        <taxon>Neoptera</taxon>
        <taxon>Paraneoptera</taxon>
        <taxon>Hemiptera</taxon>
        <taxon>Heteroptera</taxon>
        <taxon>Panheteroptera</taxon>
        <taxon>Cimicomorpha</taxon>
        <taxon>Miridae</taxon>
        <taxon>Mirini</taxon>
        <taxon>Lygus</taxon>
    </lineage>
</organism>
<dbReference type="SUPFAM" id="SSF63737">
    <property type="entry name" value="Leukotriene A4 hydrolase N-terminal domain"/>
    <property type="match status" value="1"/>
</dbReference>
<reference evidence="21" key="1">
    <citation type="journal article" date="2014" name="PLoS ONE">
        <title>Transcriptome-Based Identification of ABC Transporters in the Western Tarnished Plant Bug Lygus hesperus.</title>
        <authorList>
            <person name="Hull J.J."/>
            <person name="Chaney K."/>
            <person name="Geib S.M."/>
            <person name="Fabrick J.A."/>
            <person name="Brent C.S."/>
            <person name="Walsh D."/>
            <person name="Lavine L.C."/>
        </authorList>
    </citation>
    <scope>NUCLEOTIDE SEQUENCE</scope>
</reference>
<dbReference type="Gene3D" id="1.10.390.10">
    <property type="entry name" value="Neutral Protease Domain 2"/>
    <property type="match status" value="1"/>
</dbReference>
<dbReference type="InterPro" id="IPR024571">
    <property type="entry name" value="ERAP1-like_C_dom"/>
</dbReference>
<feature type="site" description="Transition state stabilizer" evidence="16">
    <location>
        <position position="390"/>
    </location>
</feature>
<dbReference type="Pfam" id="PF01433">
    <property type="entry name" value="Peptidase_M1"/>
    <property type="match status" value="1"/>
</dbReference>
<evidence type="ECO:0000256" key="11">
    <source>
        <dbReference type="ARBA" id="ARBA00023049"/>
    </source>
</evidence>
<evidence type="ECO:0000256" key="16">
    <source>
        <dbReference type="PIRSR" id="PIRSR634016-4"/>
    </source>
</evidence>
<evidence type="ECO:0000313" key="21">
    <source>
        <dbReference type="EMBL" id="JAG09658.1"/>
    </source>
</evidence>
<dbReference type="InterPro" id="IPR050344">
    <property type="entry name" value="Peptidase_M1_aminopeptidases"/>
</dbReference>
<evidence type="ECO:0000256" key="3">
    <source>
        <dbReference type="ARBA" id="ARBA00010136"/>
    </source>
</evidence>
<feature type="binding site" evidence="15">
    <location>
        <position position="304"/>
    </location>
    <ligand>
        <name>Zn(2+)</name>
        <dbReference type="ChEBI" id="CHEBI:29105"/>
        <note>catalytic</note>
    </ligand>
</feature>
<dbReference type="Pfam" id="PF17900">
    <property type="entry name" value="Peptidase_M1_N"/>
    <property type="match status" value="1"/>
</dbReference>
<evidence type="ECO:0000256" key="10">
    <source>
        <dbReference type="ARBA" id="ARBA00022833"/>
    </source>
</evidence>
<keyword evidence="12" id="KW-0449">Lipoprotein</keyword>
<dbReference type="GO" id="GO:0070006">
    <property type="term" value="F:metalloaminopeptidase activity"/>
    <property type="evidence" value="ECO:0007669"/>
    <property type="project" value="TreeGrafter"/>
</dbReference>
<keyword evidence="6" id="KW-0472">Membrane</keyword>
<feature type="domain" description="Aminopeptidase N-like N-terminal" evidence="20">
    <location>
        <begin position="15"/>
        <end position="197"/>
    </location>
</feature>
<dbReference type="InterPro" id="IPR034016">
    <property type="entry name" value="M1_APN-typ"/>
</dbReference>
<dbReference type="Gene3D" id="1.25.50.20">
    <property type="match status" value="1"/>
</dbReference>
<dbReference type="InterPro" id="IPR014782">
    <property type="entry name" value="Peptidase_M1_dom"/>
</dbReference>